<dbReference type="GO" id="GO:0006886">
    <property type="term" value="P:intracellular protein transport"/>
    <property type="evidence" value="ECO:0007669"/>
    <property type="project" value="UniProtKB-UniRule"/>
</dbReference>
<dbReference type="InterPro" id="IPR016024">
    <property type="entry name" value="ARM-type_fold"/>
</dbReference>
<keyword evidence="12" id="KW-1185">Reference proteome</keyword>
<dbReference type="EMBL" id="MLAK01000871">
    <property type="protein sequence ID" value="OHT02345.1"/>
    <property type="molecule type" value="Genomic_DNA"/>
</dbReference>
<dbReference type="PROSITE" id="PS50180">
    <property type="entry name" value="GAE"/>
    <property type="match status" value="1"/>
</dbReference>
<evidence type="ECO:0000313" key="12">
    <source>
        <dbReference type="Proteomes" id="UP000179807"/>
    </source>
</evidence>
<dbReference type="RefSeq" id="XP_068355481.1">
    <property type="nucleotide sequence ID" value="XM_068493539.1"/>
</dbReference>
<sequence length="778" mass="86267">MTQTLSDFIAAIRLADSIEHERFIITSEQADMRSYIRECDPALRPRIVAKLVFLNTIGENVAYGQMEVLTLMSHELYSYKRIGYTAASVILDESSEITVLITHTILKDLESHDYRTQCLALALLSNIGSAETCRSVSTHVQKLIESNNAMVMKRAAMAAVRIVQRVPELAENFKQSVQKLLKNGSHGVVIAAINLMSHIIAKEPSLINSFQRYSSAFTKILKQLNQSRPSREFTFTIFNDPFLQIKLMKILGKLKKPSNELDEVLESIATGSEIRRNTGRSLLFQAVETIVAVANNSNLRGLAFSQVGRLFQFKESNILYSALSVFSRILYQGNEIVGRTTGDSIALQRYKTQVVRCLNHRDGSIRRRALDVVSALVNEDNVESLIPEVLDYVKLADSEFRVELVAKIFTAIQRFAPTKQWNFNTVHRILIENGAYVGSDIITSFCKMISNNPDLQAHAVALLAGSLIEETENQALIQVASFVIGEYLTVDEDGSFDLLKKIVSMPQTTSQTKGYIITTLSKLAVRLGKTKEVKAFMEELKKDNDLDVQQRAGEMSLLMDETDIISDVLAPLVTNTNESAKLVVDDAENKNDEEDLLIDIGMPTTTNNINSKSNINVSSGSNAVSNNLLESQTKGSSLNDLLSLNVSSSNAPNQAAKPAIKPPQGAIEGLRKPDYVIYFEIRKNPANPKQIALRASVFNLGTVALQNFQIKFGVPVGWFLKSQPPSDKNLEPIGGAPIFQQLMVMTQTNTPLMMKVQISYLYGTQPITETGEINPIFG</sequence>
<keyword evidence="5 9" id="KW-0653">Protein transport</keyword>
<proteinExistence type="inferred from homology"/>
<comment type="similarity">
    <text evidence="3 9">Belongs to the adaptor complexes large subunit family.</text>
</comment>
<dbReference type="PIRSF" id="PIRSF037094">
    <property type="entry name" value="AP1_complex_gamma"/>
    <property type="match status" value="1"/>
</dbReference>
<organism evidence="11 12">
    <name type="scientific">Tritrichomonas foetus</name>
    <dbReference type="NCBI Taxonomy" id="1144522"/>
    <lineage>
        <taxon>Eukaryota</taxon>
        <taxon>Metamonada</taxon>
        <taxon>Parabasalia</taxon>
        <taxon>Tritrichomonadida</taxon>
        <taxon>Tritrichomonadidae</taxon>
        <taxon>Tritrichomonas</taxon>
    </lineage>
</organism>
<dbReference type="SMART" id="SM00809">
    <property type="entry name" value="Alpha_adaptinC2"/>
    <property type="match status" value="1"/>
</dbReference>
<reference evidence="11" key="1">
    <citation type="submission" date="2016-10" db="EMBL/GenBank/DDBJ databases">
        <authorList>
            <person name="Benchimol M."/>
            <person name="Almeida L.G."/>
            <person name="Vasconcelos A.T."/>
            <person name="Perreira-Neves A."/>
            <person name="Rosa I.A."/>
            <person name="Tasca T."/>
            <person name="Bogo M.R."/>
            <person name="de Souza W."/>
        </authorList>
    </citation>
    <scope>NUCLEOTIDE SEQUENCE [LARGE SCALE GENOMIC DNA]</scope>
    <source>
        <strain evidence="11">K</strain>
    </source>
</reference>
<evidence type="ECO:0000256" key="9">
    <source>
        <dbReference type="PIRNR" id="PIRNR037094"/>
    </source>
</evidence>
<evidence type="ECO:0000256" key="7">
    <source>
        <dbReference type="ARBA" id="ARBA00023136"/>
    </source>
</evidence>
<evidence type="ECO:0000259" key="10">
    <source>
        <dbReference type="PROSITE" id="PS50180"/>
    </source>
</evidence>
<keyword evidence="6 9" id="KW-0333">Golgi apparatus</keyword>
<dbReference type="GO" id="GO:0016192">
    <property type="term" value="P:vesicle-mediated transport"/>
    <property type="evidence" value="ECO:0007669"/>
    <property type="project" value="InterPro"/>
</dbReference>
<dbReference type="Proteomes" id="UP000179807">
    <property type="component" value="Unassembled WGS sequence"/>
</dbReference>
<dbReference type="AlphaFoldDB" id="A0A1J4JT93"/>
<evidence type="ECO:0000256" key="5">
    <source>
        <dbReference type="ARBA" id="ARBA00022927"/>
    </source>
</evidence>
<name>A0A1J4JT93_9EUKA</name>
<dbReference type="InterPro" id="IPR002553">
    <property type="entry name" value="Clathrin/coatomer_adapt-like_N"/>
</dbReference>
<evidence type="ECO:0000256" key="8">
    <source>
        <dbReference type="ARBA" id="ARBA00023329"/>
    </source>
</evidence>
<evidence type="ECO:0000256" key="6">
    <source>
        <dbReference type="ARBA" id="ARBA00023034"/>
    </source>
</evidence>
<dbReference type="GO" id="GO:0030121">
    <property type="term" value="C:AP-1 adaptor complex"/>
    <property type="evidence" value="ECO:0007669"/>
    <property type="project" value="InterPro"/>
</dbReference>
<dbReference type="SUPFAM" id="SSF49348">
    <property type="entry name" value="Clathrin adaptor appendage domain"/>
    <property type="match status" value="1"/>
</dbReference>
<keyword evidence="8 9" id="KW-0968">Cytoplasmic vesicle</keyword>
<accession>A0A1J4JT93</accession>
<feature type="domain" description="GAE" evidence="10">
    <location>
        <begin position="662"/>
        <end position="777"/>
    </location>
</feature>
<comment type="caution">
    <text evidence="11">The sequence shown here is derived from an EMBL/GenBank/DDBJ whole genome shotgun (WGS) entry which is preliminary data.</text>
</comment>
<evidence type="ECO:0000256" key="2">
    <source>
        <dbReference type="ARBA" id="ARBA00004555"/>
    </source>
</evidence>
<dbReference type="Gene3D" id="2.60.40.1230">
    <property type="match status" value="1"/>
</dbReference>
<evidence type="ECO:0000313" key="11">
    <source>
        <dbReference type="EMBL" id="OHT02345.1"/>
    </source>
</evidence>
<dbReference type="Pfam" id="PF02883">
    <property type="entry name" value="Alpha_adaptinC2"/>
    <property type="match status" value="1"/>
</dbReference>
<evidence type="ECO:0000256" key="1">
    <source>
        <dbReference type="ARBA" id="ARBA00004156"/>
    </source>
</evidence>
<dbReference type="Gene3D" id="1.25.10.10">
    <property type="entry name" value="Leucine-rich Repeat Variant"/>
    <property type="match status" value="1"/>
</dbReference>
<gene>
    <name evidence="11" type="ORF">TRFO_07198</name>
</gene>
<evidence type="ECO:0000256" key="3">
    <source>
        <dbReference type="ARBA" id="ARBA00006613"/>
    </source>
</evidence>
<protein>
    <recommendedName>
        <fullName evidence="9">AP-1 complex subunit gamma</fullName>
    </recommendedName>
</protein>
<dbReference type="OrthoDB" id="28053at2759"/>
<dbReference type="GeneID" id="94828243"/>
<dbReference type="InterPro" id="IPR008153">
    <property type="entry name" value="GAE_dom"/>
</dbReference>
<dbReference type="Pfam" id="PF01602">
    <property type="entry name" value="Adaptin_N"/>
    <property type="match status" value="1"/>
</dbReference>
<dbReference type="InterPro" id="IPR011989">
    <property type="entry name" value="ARM-like"/>
</dbReference>
<dbReference type="PANTHER" id="PTHR22780">
    <property type="entry name" value="ADAPTIN, ALPHA/GAMMA/EPSILON"/>
    <property type="match status" value="1"/>
</dbReference>
<comment type="subcellular location">
    <subcellularLocation>
        <location evidence="1">Cytoplasmic vesicle membrane</location>
    </subcellularLocation>
    <subcellularLocation>
        <location evidence="2">Golgi apparatus</location>
    </subcellularLocation>
</comment>
<keyword evidence="4 9" id="KW-0813">Transport</keyword>
<dbReference type="InterPro" id="IPR050840">
    <property type="entry name" value="Adaptor_Complx_Large_Subunit"/>
</dbReference>
<dbReference type="InterPro" id="IPR013041">
    <property type="entry name" value="Clathrin_app_Ig-like_sf"/>
</dbReference>
<evidence type="ECO:0000256" key="4">
    <source>
        <dbReference type="ARBA" id="ARBA00022448"/>
    </source>
</evidence>
<dbReference type="VEuPathDB" id="TrichDB:TRFO_07198"/>
<dbReference type="SUPFAM" id="SSF48371">
    <property type="entry name" value="ARM repeat"/>
    <property type="match status" value="1"/>
</dbReference>
<keyword evidence="7 9" id="KW-0472">Membrane</keyword>
<dbReference type="InterPro" id="IPR017107">
    <property type="entry name" value="AP1_complex_gsu"/>
</dbReference>
<dbReference type="InterPro" id="IPR008152">
    <property type="entry name" value="Clathrin_a/b/g-adaptin_app_Ig"/>
</dbReference>